<keyword evidence="1" id="KW-0812">Transmembrane</keyword>
<accession>A0A948WY40</accession>
<feature type="transmembrane region" description="Helical" evidence="1">
    <location>
        <begin position="170"/>
        <end position="188"/>
    </location>
</feature>
<dbReference type="Pfam" id="PF11188">
    <property type="entry name" value="DUF2975"/>
    <property type="match status" value="1"/>
</dbReference>
<keyword evidence="1" id="KW-0472">Membrane</keyword>
<dbReference type="EMBL" id="JAHLFW010000110">
    <property type="protein sequence ID" value="MBU3839264.1"/>
    <property type="molecule type" value="Genomic_DNA"/>
</dbReference>
<evidence type="ECO:0000313" key="3">
    <source>
        <dbReference type="Proteomes" id="UP000783796"/>
    </source>
</evidence>
<sequence>MKTVRILGFVVIAIIVFFAATDGLRKFGETDDSIPRTYVGMNPVLVSVVQDKTLIPDSLYNSAENRKVPYKLDTISTYVTFDSFYTDYFIILTVPFLLFFLYGFVSLVGLLLDICRNKVLTKKNVRRMRMFVYSFVLFSAIKELGEYIEYSQVVNEITLPAGYTIDAFGLKYPWILFMLLVLFVEIFAKAEKIKEENDLTI</sequence>
<protein>
    <submittedName>
        <fullName evidence="2">DUF2975 domain-containing protein</fullName>
    </submittedName>
</protein>
<name>A0A948WY40_9BACT</name>
<reference evidence="2" key="1">
    <citation type="journal article" date="2021" name="PeerJ">
        <title>Extensive microbial diversity within the chicken gut microbiome revealed by metagenomics and culture.</title>
        <authorList>
            <person name="Gilroy R."/>
            <person name="Ravi A."/>
            <person name="Getino M."/>
            <person name="Pursley I."/>
            <person name="Horton D.L."/>
            <person name="Alikhan N.F."/>
            <person name="Baker D."/>
            <person name="Gharbi K."/>
            <person name="Hall N."/>
            <person name="Watson M."/>
            <person name="Adriaenssens E.M."/>
            <person name="Foster-Nyarko E."/>
            <person name="Jarju S."/>
            <person name="Secka A."/>
            <person name="Antonio M."/>
            <person name="Oren A."/>
            <person name="Chaudhuri R.R."/>
            <person name="La Ragione R."/>
            <person name="Hildebrand F."/>
            <person name="Pallen M.J."/>
        </authorList>
    </citation>
    <scope>NUCLEOTIDE SEQUENCE</scope>
    <source>
        <strain evidence="2">G4-2901</strain>
    </source>
</reference>
<reference evidence="2" key="2">
    <citation type="submission" date="2021-04" db="EMBL/GenBank/DDBJ databases">
        <authorList>
            <person name="Gilroy R."/>
        </authorList>
    </citation>
    <scope>NUCLEOTIDE SEQUENCE</scope>
    <source>
        <strain evidence="2">G4-2901</strain>
    </source>
</reference>
<dbReference type="Proteomes" id="UP000783796">
    <property type="component" value="Unassembled WGS sequence"/>
</dbReference>
<keyword evidence="1" id="KW-1133">Transmembrane helix</keyword>
<evidence type="ECO:0000256" key="1">
    <source>
        <dbReference type="SAM" id="Phobius"/>
    </source>
</evidence>
<organism evidence="2 3">
    <name type="scientific">Candidatus Phocaeicola faecigallinarum</name>
    <dbReference type="NCBI Taxonomy" id="2838732"/>
    <lineage>
        <taxon>Bacteria</taxon>
        <taxon>Pseudomonadati</taxon>
        <taxon>Bacteroidota</taxon>
        <taxon>Bacteroidia</taxon>
        <taxon>Bacteroidales</taxon>
        <taxon>Bacteroidaceae</taxon>
        <taxon>Phocaeicola</taxon>
    </lineage>
</organism>
<proteinExistence type="predicted"/>
<dbReference type="AlphaFoldDB" id="A0A948WY40"/>
<feature type="transmembrane region" description="Helical" evidence="1">
    <location>
        <begin position="131"/>
        <end position="150"/>
    </location>
</feature>
<feature type="transmembrane region" description="Helical" evidence="1">
    <location>
        <begin position="88"/>
        <end position="111"/>
    </location>
</feature>
<gene>
    <name evidence="2" type="ORF">H9777_13350</name>
</gene>
<evidence type="ECO:0000313" key="2">
    <source>
        <dbReference type="EMBL" id="MBU3839264.1"/>
    </source>
</evidence>
<comment type="caution">
    <text evidence="2">The sequence shown here is derived from an EMBL/GenBank/DDBJ whole genome shotgun (WGS) entry which is preliminary data.</text>
</comment>
<dbReference type="InterPro" id="IPR021354">
    <property type="entry name" value="DUF2975"/>
</dbReference>